<dbReference type="KEGG" id="pbs:Plabr_1010"/>
<reference evidence="6" key="1">
    <citation type="submission" date="2011-02" db="EMBL/GenBank/DDBJ databases">
        <title>The complete genome of Planctomyces brasiliensis DSM 5305.</title>
        <authorList>
            <person name="Lucas S."/>
            <person name="Copeland A."/>
            <person name="Lapidus A."/>
            <person name="Bruce D."/>
            <person name="Goodwin L."/>
            <person name="Pitluck S."/>
            <person name="Kyrpides N."/>
            <person name="Mavromatis K."/>
            <person name="Pagani I."/>
            <person name="Ivanova N."/>
            <person name="Ovchinnikova G."/>
            <person name="Lu M."/>
            <person name="Detter J.C."/>
            <person name="Han C."/>
            <person name="Land M."/>
            <person name="Hauser L."/>
            <person name="Markowitz V."/>
            <person name="Cheng J.-F."/>
            <person name="Hugenholtz P."/>
            <person name="Woyke T."/>
            <person name="Wu D."/>
            <person name="Tindall B."/>
            <person name="Pomrenke H.G."/>
            <person name="Brambilla E."/>
            <person name="Klenk H.-P."/>
            <person name="Eisen J.A."/>
        </authorList>
    </citation>
    <scope>NUCLEOTIDE SEQUENCE [LARGE SCALE GENOMIC DNA]</scope>
    <source>
        <strain evidence="6">ATCC 49424 / DSM 5305 / JCM 21570 / NBRC 103401 / IFAM 1448</strain>
    </source>
</reference>
<dbReference type="GO" id="GO:0003700">
    <property type="term" value="F:DNA-binding transcription factor activity"/>
    <property type="evidence" value="ECO:0007669"/>
    <property type="project" value="InterPro"/>
</dbReference>
<evidence type="ECO:0000313" key="6">
    <source>
        <dbReference type="Proteomes" id="UP000006860"/>
    </source>
</evidence>
<dbReference type="Pfam" id="PF01022">
    <property type="entry name" value="HTH_5"/>
    <property type="match status" value="1"/>
</dbReference>
<accession>F0SJU2</accession>
<proteinExistence type="predicted"/>
<dbReference type="Proteomes" id="UP000006860">
    <property type="component" value="Chromosome"/>
</dbReference>
<evidence type="ECO:0000256" key="2">
    <source>
        <dbReference type="ARBA" id="ARBA00023125"/>
    </source>
</evidence>
<dbReference type="AlphaFoldDB" id="F0SJU2"/>
<organism evidence="5 6">
    <name type="scientific">Rubinisphaera brasiliensis (strain ATCC 49424 / DSM 5305 / JCM 21570 / IAM 15109 / NBRC 103401 / IFAM 1448)</name>
    <name type="common">Planctomyces brasiliensis</name>
    <dbReference type="NCBI Taxonomy" id="756272"/>
    <lineage>
        <taxon>Bacteria</taxon>
        <taxon>Pseudomonadati</taxon>
        <taxon>Planctomycetota</taxon>
        <taxon>Planctomycetia</taxon>
        <taxon>Planctomycetales</taxon>
        <taxon>Planctomycetaceae</taxon>
        <taxon>Rubinisphaera</taxon>
    </lineage>
</organism>
<gene>
    <name evidence="5" type="ordered locus">Plabr_1010</name>
</gene>
<dbReference type="eggNOG" id="COG0640">
    <property type="taxonomic scope" value="Bacteria"/>
</dbReference>
<dbReference type="InterPro" id="IPR011991">
    <property type="entry name" value="ArsR-like_HTH"/>
</dbReference>
<dbReference type="PRINTS" id="PR00778">
    <property type="entry name" value="HTHARSR"/>
</dbReference>
<dbReference type="InterPro" id="IPR001845">
    <property type="entry name" value="HTH_ArsR_DNA-bd_dom"/>
</dbReference>
<dbReference type="InterPro" id="IPR036390">
    <property type="entry name" value="WH_DNA-bd_sf"/>
</dbReference>
<evidence type="ECO:0000256" key="3">
    <source>
        <dbReference type="ARBA" id="ARBA00023163"/>
    </source>
</evidence>
<sequence>MRSSSILCNVKSDSEMTDDCCENDCADSSCCDESPVLLPDDDRAEELAMYAWALAHPARVRILRLLLTRKSCVCGEIVGEMPLAQSTVSQHLKILKDSGLVKGEVSGPKVCYCVDRNALATMKKLVGTLTPVLSSPEEEPAC</sequence>
<dbReference type="HOGENOM" id="CLU_097806_3_2_0"/>
<keyword evidence="6" id="KW-1185">Reference proteome</keyword>
<dbReference type="NCBIfam" id="NF033788">
    <property type="entry name" value="HTH_metalloreg"/>
    <property type="match status" value="1"/>
</dbReference>
<dbReference type="SUPFAM" id="SSF46785">
    <property type="entry name" value="Winged helix' DNA-binding domain"/>
    <property type="match status" value="1"/>
</dbReference>
<dbReference type="Gene3D" id="1.10.10.10">
    <property type="entry name" value="Winged helix-like DNA-binding domain superfamily/Winged helix DNA-binding domain"/>
    <property type="match status" value="1"/>
</dbReference>
<evidence type="ECO:0000256" key="1">
    <source>
        <dbReference type="ARBA" id="ARBA00023015"/>
    </source>
</evidence>
<dbReference type="CDD" id="cd00090">
    <property type="entry name" value="HTH_ARSR"/>
    <property type="match status" value="1"/>
</dbReference>
<keyword evidence="2" id="KW-0238">DNA-binding</keyword>
<evidence type="ECO:0000313" key="5">
    <source>
        <dbReference type="EMBL" id="ADY58631.1"/>
    </source>
</evidence>
<dbReference type="GO" id="GO:0003677">
    <property type="term" value="F:DNA binding"/>
    <property type="evidence" value="ECO:0007669"/>
    <property type="project" value="UniProtKB-KW"/>
</dbReference>
<name>F0SJU2_RUBBR</name>
<dbReference type="InterPro" id="IPR036388">
    <property type="entry name" value="WH-like_DNA-bd_sf"/>
</dbReference>
<protein>
    <submittedName>
        <fullName evidence="5">Transcriptional regulator, ArsR family</fullName>
    </submittedName>
</protein>
<dbReference type="PANTHER" id="PTHR33154">
    <property type="entry name" value="TRANSCRIPTIONAL REGULATOR, ARSR FAMILY"/>
    <property type="match status" value="1"/>
</dbReference>
<keyword evidence="3" id="KW-0804">Transcription</keyword>
<dbReference type="SMART" id="SM00418">
    <property type="entry name" value="HTH_ARSR"/>
    <property type="match status" value="1"/>
</dbReference>
<dbReference type="EMBL" id="CP002546">
    <property type="protein sequence ID" value="ADY58631.1"/>
    <property type="molecule type" value="Genomic_DNA"/>
</dbReference>
<feature type="domain" description="HTH arsR-type" evidence="4">
    <location>
        <begin position="39"/>
        <end position="134"/>
    </location>
</feature>
<dbReference type="STRING" id="756272.Plabr_1010"/>
<dbReference type="PANTHER" id="PTHR33154:SF15">
    <property type="entry name" value="REGULATORY PROTEIN ARSR"/>
    <property type="match status" value="1"/>
</dbReference>
<keyword evidence="1" id="KW-0805">Transcription regulation</keyword>
<evidence type="ECO:0000259" key="4">
    <source>
        <dbReference type="PROSITE" id="PS50987"/>
    </source>
</evidence>
<dbReference type="PROSITE" id="PS50987">
    <property type="entry name" value="HTH_ARSR_2"/>
    <property type="match status" value="1"/>
</dbReference>
<dbReference type="InterPro" id="IPR051081">
    <property type="entry name" value="HTH_MetalResp_TranReg"/>
</dbReference>